<accession>A0A3B0N3X4</accession>
<keyword evidence="2" id="KW-0472">Membrane</keyword>
<feature type="transmembrane region" description="Helical" evidence="2">
    <location>
        <begin position="78"/>
        <end position="97"/>
    </location>
</feature>
<protein>
    <submittedName>
        <fullName evidence="4">Uncharacterized protein</fullName>
    </submittedName>
</protein>
<feature type="transmembrane region" description="Helical" evidence="2">
    <location>
        <begin position="343"/>
        <end position="365"/>
    </location>
</feature>
<evidence type="ECO:0000313" key="3">
    <source>
        <dbReference type="EMBL" id="SVP94047.1"/>
    </source>
</evidence>
<evidence type="ECO:0000313" key="4">
    <source>
        <dbReference type="EMBL" id="SVP94590.1"/>
    </source>
</evidence>
<feature type="transmembrane region" description="Helical" evidence="2">
    <location>
        <begin position="30"/>
        <end position="48"/>
    </location>
</feature>
<keyword evidence="2" id="KW-0812">Transmembrane</keyword>
<name>A0A3B0N3X4_THEAN</name>
<feature type="transmembrane region" description="Helical" evidence="2">
    <location>
        <begin position="170"/>
        <end position="192"/>
    </location>
</feature>
<organism evidence="4">
    <name type="scientific">Theileria annulata</name>
    <dbReference type="NCBI Taxonomy" id="5874"/>
    <lineage>
        <taxon>Eukaryota</taxon>
        <taxon>Sar</taxon>
        <taxon>Alveolata</taxon>
        <taxon>Apicomplexa</taxon>
        <taxon>Aconoidasida</taxon>
        <taxon>Piroplasmida</taxon>
        <taxon>Theileriidae</taxon>
        <taxon>Theileria</taxon>
    </lineage>
</organism>
<dbReference type="VEuPathDB" id="PiroplasmaDB:TA07785"/>
<feature type="compositionally biased region" description="Low complexity" evidence="1">
    <location>
        <begin position="1066"/>
        <end position="1081"/>
    </location>
</feature>
<evidence type="ECO:0000256" key="1">
    <source>
        <dbReference type="SAM" id="MobiDB-lite"/>
    </source>
</evidence>
<keyword evidence="2" id="KW-1133">Transmembrane helix</keyword>
<evidence type="ECO:0000256" key="2">
    <source>
        <dbReference type="SAM" id="Phobius"/>
    </source>
</evidence>
<feature type="compositionally biased region" description="Low complexity" evidence="1">
    <location>
        <begin position="899"/>
        <end position="917"/>
    </location>
</feature>
<dbReference type="AlphaFoldDB" id="A0A3B0N3X4"/>
<feature type="region of interest" description="Disordered" evidence="1">
    <location>
        <begin position="224"/>
        <end position="256"/>
    </location>
</feature>
<dbReference type="EMBL" id="UIVS01000004">
    <property type="protein sequence ID" value="SVP94590.1"/>
    <property type="molecule type" value="Genomic_DNA"/>
</dbReference>
<gene>
    <name evidence="3" type="ORF">TAT_000304700</name>
    <name evidence="4" type="ORF">TAV_000304800</name>
</gene>
<feature type="region of interest" description="Disordered" evidence="1">
    <location>
        <begin position="888"/>
        <end position="918"/>
    </location>
</feature>
<feature type="transmembrane region" description="Helical" evidence="2">
    <location>
        <begin position="128"/>
        <end position="150"/>
    </location>
</feature>
<feature type="region of interest" description="Disordered" evidence="1">
    <location>
        <begin position="1066"/>
        <end position="1088"/>
    </location>
</feature>
<proteinExistence type="predicted"/>
<sequence length="1116" mass="126480">MELNDIRYEYIKSKRKEIINLFNNNKNFNITQWDIHLFFIGTIFILIIKNIIINNLFLTLQHFIIILLLINLRYQRDIFTHYSTIFNIFINNIFFIINSNYSNKINNLNKNNLINNFNNNLNNREANFNGIISIIIFILINIHLIIWLILDKKLIGNFNCIYDNILEINLINIFEIFSLILGILFFFSILFFIIKLYSISYLIIIIILFSLLSRWKFLSIHSSNGGSSNGACTNRTNSNNTNSNNTYSKDTYGNNKYNNNTKVRNIYNGTYVNKYMIDKNNYFPIVQTLVTCLIIILLIILLLIILFTNNNFITRNTNFINFITQNTNNTNFINNFNLLKIKLFIIIILLIILLIIFILFLYYFFTRNNFLHEFLFSKIILILFNNYNIQFIFQNNEINDNLGKKLVNLENNVNLVNNLEKNVNLENLDMLKKEYYIELRIYYINIYNYVYRIENIYKKKKKLIYRNINFNKILKNLSNKSNKLLKKISNKSNEFLKKFSNKNFLQDDINIIINIDTNSTTIPPLGPSTVTEENSTTHFAAPGKGANFTAMECTMGKGANFTAMECTSGKGANDTFSTPGKGANSTAMECTMGKGANSMVMECTTEENSNTFAVVTNFGESDTFNEGYIISDVSSEGNEDGEEDEVVGGYGMGIGYGIGGVVGAPFGAVGGVVGASTVMGEEIELNRIYLYIQEKMLKKYNKKSLYCLLRSYYPLDLIKYQHQTTLLKYKLLQYIQQFYQFNLFINSVYSVTVSGTTENNEENSNTKIAAKGSTGIKDTEDITTIGASTVTEEKNSNEIAVVTKFGESGTNEGKGANFMHMECTMGSSGTVEASTVTEEELDIINTFTNNNLNVINFEKRKKKRNVKYLTNLFSRKFSSKFSHNSITVTGPTATGPMATEGTEVTTNTTEDPTGPSTVTEENTIAAVTTNRGLGTNSEETPYGAVTEETTVIVPVTVTEEEINGLQLNMKLFSLNNLNEINKLKRKLNIINYTNSYKKFIKFNKNINDSIGGITDTIGTTTVTTGKGANFTAMECTSGKGANFTAMECTEEKNLNTIAAVTNFRESSNNSINSEESSNNEEYGTYTDDTSIVGVPDTVTEEYVNNIMNELIKDLNL</sequence>
<feature type="transmembrane region" description="Helical" evidence="2">
    <location>
        <begin position="199"/>
        <end position="217"/>
    </location>
</feature>
<feature type="transmembrane region" description="Helical" evidence="2">
    <location>
        <begin position="282"/>
        <end position="307"/>
    </location>
</feature>
<reference evidence="4" key="1">
    <citation type="submission" date="2018-07" db="EMBL/GenBank/DDBJ databases">
        <authorList>
            <person name="Quirk P.G."/>
            <person name="Krulwich T.A."/>
        </authorList>
    </citation>
    <scope>NUCLEOTIDE SEQUENCE</scope>
    <source>
        <strain evidence="4">Anand</strain>
    </source>
</reference>
<dbReference type="EMBL" id="UIVT01000004">
    <property type="protein sequence ID" value="SVP94047.1"/>
    <property type="molecule type" value="Genomic_DNA"/>
</dbReference>